<comment type="caution">
    <text evidence="1">The sequence shown here is derived from an EMBL/GenBank/DDBJ whole genome shotgun (WGS) entry which is preliminary data.</text>
</comment>
<name>A0A1Q8Q9J9_9BACI</name>
<dbReference type="OrthoDB" id="9799867at2"/>
<dbReference type="EMBL" id="MSDU01000003">
    <property type="protein sequence ID" value="OLN24019.1"/>
    <property type="molecule type" value="Genomic_DNA"/>
</dbReference>
<proteinExistence type="predicted"/>
<dbReference type="Proteomes" id="UP000185568">
    <property type="component" value="Unassembled WGS sequence"/>
</dbReference>
<dbReference type="Pfam" id="PF03646">
    <property type="entry name" value="FlaG"/>
    <property type="match status" value="1"/>
</dbReference>
<accession>A0A1Q8Q9J9</accession>
<organism evidence="1 2">
    <name type="scientific">Domibacillus antri</name>
    <dbReference type="NCBI Taxonomy" id="1714264"/>
    <lineage>
        <taxon>Bacteria</taxon>
        <taxon>Bacillati</taxon>
        <taxon>Bacillota</taxon>
        <taxon>Bacilli</taxon>
        <taxon>Bacillales</taxon>
        <taxon>Bacillaceae</taxon>
        <taxon>Domibacillus</taxon>
    </lineage>
</organism>
<evidence type="ECO:0000313" key="1">
    <source>
        <dbReference type="EMBL" id="OLN24019.1"/>
    </source>
</evidence>
<evidence type="ECO:0000313" key="2">
    <source>
        <dbReference type="Proteomes" id="UP000185568"/>
    </source>
</evidence>
<evidence type="ECO:0008006" key="3">
    <source>
        <dbReference type="Google" id="ProtNLM"/>
    </source>
</evidence>
<dbReference type="NCBIfam" id="NF005834">
    <property type="entry name" value="PRK07738.1"/>
    <property type="match status" value="1"/>
</dbReference>
<dbReference type="InterPro" id="IPR035924">
    <property type="entry name" value="FlaG-like_sf"/>
</dbReference>
<dbReference type="SUPFAM" id="SSF160214">
    <property type="entry name" value="FlaG-like"/>
    <property type="match status" value="1"/>
</dbReference>
<gene>
    <name evidence="1" type="ORF">BTO30_00960</name>
</gene>
<dbReference type="RefSeq" id="WP_075396837.1">
    <property type="nucleotide sequence ID" value="NZ_MSDU01000003.1"/>
</dbReference>
<protein>
    <recommendedName>
        <fullName evidence="3">Flagellar biosynthesis protein FlaG</fullName>
    </recommendedName>
</protein>
<reference evidence="1 2" key="1">
    <citation type="submission" date="2016-12" db="EMBL/GenBank/DDBJ databases">
        <title>Domibacillus antri genome sequencing.</title>
        <authorList>
            <person name="Verma A."/>
            <person name="Krishnamurthi S."/>
        </authorList>
    </citation>
    <scope>NUCLEOTIDE SEQUENCE [LARGE SCALE GENOMIC DNA]</scope>
    <source>
        <strain evidence="1 2">XD80</strain>
    </source>
</reference>
<dbReference type="PANTHER" id="PTHR37166">
    <property type="entry name" value="PROTEIN FLAG"/>
    <property type="match status" value="1"/>
</dbReference>
<keyword evidence="2" id="KW-1185">Reference proteome</keyword>
<dbReference type="AlphaFoldDB" id="A0A1Q8Q9J9"/>
<dbReference type="Gene3D" id="3.30.160.170">
    <property type="entry name" value="FlaG-like"/>
    <property type="match status" value="1"/>
</dbReference>
<dbReference type="InterPro" id="IPR005186">
    <property type="entry name" value="FlaG"/>
</dbReference>
<sequence length="117" mass="13509">MIERVGESVSPAVLKAGQMKKVIKSDVPKQEQAVEQQEQMTPLKEEAMAKFTEQINAFLLPTRTHVQFEYHDELKEYYVLVVDDTSKEVLREIPSKKLLDIYAAMNEFIGLFFDKKA</sequence>
<dbReference type="STRING" id="1714264.BTO30_00960"/>
<dbReference type="PANTHER" id="PTHR37166:SF1">
    <property type="entry name" value="PROTEIN FLAG"/>
    <property type="match status" value="1"/>
</dbReference>